<dbReference type="InterPro" id="IPR006522">
    <property type="entry name" value="Phage_virion_morphogenesis"/>
</dbReference>
<name>A0A6S7DM08_9BURK</name>
<sequence length="161" mass="18013">MHKITVISQAVSQAFSALERGIKDATPLMREVAFVMLDAVEENFEQGGRPRWLGLAPDRREPATLKRTGRLRNSITPFFDSRSAMVGTNVVYARILQEGGRTSAHVIRPRDAKALRFNGGFYAKVNHPGSTFPARPFLALTEDDNLELELVGQRYLRSVID</sequence>
<dbReference type="RefSeq" id="WP_175205760.1">
    <property type="nucleotide sequence ID" value="NZ_CADILG010000004.1"/>
</dbReference>
<evidence type="ECO:0008006" key="3">
    <source>
        <dbReference type="Google" id="ProtNLM"/>
    </source>
</evidence>
<dbReference type="Pfam" id="PF05069">
    <property type="entry name" value="Phage_tail_S"/>
    <property type="match status" value="1"/>
</dbReference>
<organism evidence="1 2">
    <name type="scientific">Achromobacter anxifer</name>
    <dbReference type="NCBI Taxonomy" id="1287737"/>
    <lineage>
        <taxon>Bacteria</taxon>
        <taxon>Pseudomonadati</taxon>
        <taxon>Pseudomonadota</taxon>
        <taxon>Betaproteobacteria</taxon>
        <taxon>Burkholderiales</taxon>
        <taxon>Alcaligenaceae</taxon>
        <taxon>Achromobacter</taxon>
    </lineage>
</organism>
<keyword evidence="2" id="KW-1185">Reference proteome</keyword>
<dbReference type="EMBL" id="CADILG010000004">
    <property type="protein sequence ID" value="CAB3834566.1"/>
    <property type="molecule type" value="Genomic_DNA"/>
</dbReference>
<proteinExistence type="predicted"/>
<gene>
    <name evidence="1" type="ORF">LMG26858_00869</name>
</gene>
<dbReference type="Proteomes" id="UP000494117">
    <property type="component" value="Unassembled WGS sequence"/>
</dbReference>
<evidence type="ECO:0000313" key="2">
    <source>
        <dbReference type="Proteomes" id="UP000494117"/>
    </source>
</evidence>
<dbReference type="AlphaFoldDB" id="A0A6S7DM08"/>
<protein>
    <recommendedName>
        <fullName evidence="3">Phage virion morphogenesis protein</fullName>
    </recommendedName>
</protein>
<evidence type="ECO:0000313" key="1">
    <source>
        <dbReference type="EMBL" id="CAB3834566.1"/>
    </source>
</evidence>
<accession>A0A6S7DM08</accession>
<reference evidence="1 2" key="1">
    <citation type="submission" date="2020-04" db="EMBL/GenBank/DDBJ databases">
        <authorList>
            <person name="De Canck E."/>
        </authorList>
    </citation>
    <scope>NUCLEOTIDE SEQUENCE [LARGE SCALE GENOMIC DNA]</scope>
    <source>
        <strain evidence="1 2">LMG 26858</strain>
    </source>
</reference>